<keyword evidence="5" id="KW-1185">Reference proteome</keyword>
<dbReference type="Gene3D" id="3.40.50.150">
    <property type="entry name" value="Vaccinia Virus protein VP39"/>
    <property type="match status" value="1"/>
</dbReference>
<keyword evidence="3" id="KW-0949">S-adenosyl-L-methionine</keyword>
<dbReference type="PANTHER" id="PTHR43464">
    <property type="entry name" value="METHYLTRANSFERASE"/>
    <property type="match status" value="1"/>
</dbReference>
<dbReference type="CDD" id="cd02440">
    <property type="entry name" value="AdoMet_MTases"/>
    <property type="match status" value="1"/>
</dbReference>
<sequence length="260" mass="28398">MSFSSDHDRALSDAFDGQASQFERAPVQTDPMALDRLVRHSGFPAGSRVLDAGCGPGLVSAALLQAGYRVVGVDLSREMIDRARARCEGQPGAAEFHQASLHDANLDGLAPFDGALSRYVLHHVPDPMAFVRRQVSLLRPGGILVLNDHLTDPDRELAGRHEAIERARDGTHTRNLTGGGLVDLLARAGLERIHYLEEPFVLDFDEWFDRGTPELPKARVREMILDGPPIRGFAPSLLDDGSIRIECVRGFVKGVKPARA</sequence>
<dbReference type="RefSeq" id="WP_148592723.1">
    <property type="nucleotide sequence ID" value="NZ_CP042997.1"/>
</dbReference>
<accession>A0A5B9VXS1</accession>
<keyword evidence="4" id="KW-0830">Ubiquinone</keyword>
<protein>
    <submittedName>
        <fullName evidence="4">Ubiquinone biosynthesis O-methyltransferase</fullName>
        <ecNumber evidence="4">2.1.1.222</ecNumber>
    </submittedName>
</protein>
<dbReference type="SUPFAM" id="SSF53335">
    <property type="entry name" value="S-adenosyl-L-methionine-dependent methyltransferases"/>
    <property type="match status" value="1"/>
</dbReference>
<evidence type="ECO:0000313" key="5">
    <source>
        <dbReference type="Proteomes" id="UP000324233"/>
    </source>
</evidence>
<dbReference type="OrthoDB" id="5642573at2"/>
<gene>
    <name evidence="4" type="primary">ubiG_1</name>
    <name evidence="4" type="ORF">OJF2_15850</name>
</gene>
<dbReference type="AlphaFoldDB" id="A0A5B9VXS1"/>
<evidence type="ECO:0000256" key="2">
    <source>
        <dbReference type="ARBA" id="ARBA00022679"/>
    </source>
</evidence>
<dbReference type="PANTHER" id="PTHR43464:SF19">
    <property type="entry name" value="UBIQUINONE BIOSYNTHESIS O-METHYLTRANSFERASE, MITOCHONDRIAL"/>
    <property type="match status" value="1"/>
</dbReference>
<evidence type="ECO:0000256" key="3">
    <source>
        <dbReference type="ARBA" id="ARBA00022691"/>
    </source>
</evidence>
<dbReference type="InterPro" id="IPR029063">
    <property type="entry name" value="SAM-dependent_MTases_sf"/>
</dbReference>
<proteinExistence type="predicted"/>
<evidence type="ECO:0000256" key="1">
    <source>
        <dbReference type="ARBA" id="ARBA00022603"/>
    </source>
</evidence>
<keyword evidence="1 4" id="KW-0489">Methyltransferase</keyword>
<dbReference type="EC" id="2.1.1.222" evidence="4"/>
<keyword evidence="2 4" id="KW-0808">Transferase</keyword>
<name>A0A5B9VXS1_9BACT</name>
<dbReference type="EMBL" id="CP042997">
    <property type="protein sequence ID" value="QEH33088.1"/>
    <property type="molecule type" value="Genomic_DNA"/>
</dbReference>
<reference evidence="4 5" key="1">
    <citation type="submission" date="2019-08" db="EMBL/GenBank/DDBJ databases">
        <title>Deep-cultivation of Planctomycetes and their phenomic and genomic characterization uncovers novel biology.</title>
        <authorList>
            <person name="Wiegand S."/>
            <person name="Jogler M."/>
            <person name="Boedeker C."/>
            <person name="Pinto D."/>
            <person name="Vollmers J."/>
            <person name="Rivas-Marin E."/>
            <person name="Kohn T."/>
            <person name="Peeters S.H."/>
            <person name="Heuer A."/>
            <person name="Rast P."/>
            <person name="Oberbeckmann S."/>
            <person name="Bunk B."/>
            <person name="Jeske O."/>
            <person name="Meyerdierks A."/>
            <person name="Storesund J.E."/>
            <person name="Kallscheuer N."/>
            <person name="Luecker S."/>
            <person name="Lage O.M."/>
            <person name="Pohl T."/>
            <person name="Merkel B.J."/>
            <person name="Hornburger P."/>
            <person name="Mueller R.-W."/>
            <person name="Bruemmer F."/>
            <person name="Labrenz M."/>
            <person name="Spormann A.M."/>
            <person name="Op den Camp H."/>
            <person name="Overmann J."/>
            <person name="Amann R."/>
            <person name="Jetten M.S.M."/>
            <person name="Mascher T."/>
            <person name="Medema M.H."/>
            <person name="Devos D.P."/>
            <person name="Kaster A.-K."/>
            <person name="Ovreas L."/>
            <person name="Rohde M."/>
            <person name="Galperin M.Y."/>
            <person name="Jogler C."/>
        </authorList>
    </citation>
    <scope>NUCLEOTIDE SEQUENCE [LARGE SCALE GENOMIC DNA]</scope>
    <source>
        <strain evidence="4 5">OJF2</strain>
    </source>
</reference>
<dbReference type="GO" id="GO:0102208">
    <property type="term" value="F:2-polyprenyl-6-hydroxyphenol methylase activity"/>
    <property type="evidence" value="ECO:0007669"/>
    <property type="project" value="UniProtKB-EC"/>
</dbReference>
<dbReference type="GO" id="GO:0032259">
    <property type="term" value="P:methylation"/>
    <property type="evidence" value="ECO:0007669"/>
    <property type="project" value="UniProtKB-KW"/>
</dbReference>
<dbReference type="KEGG" id="agv:OJF2_15850"/>
<organism evidence="4 5">
    <name type="scientific">Aquisphaera giovannonii</name>
    <dbReference type="NCBI Taxonomy" id="406548"/>
    <lineage>
        <taxon>Bacteria</taxon>
        <taxon>Pseudomonadati</taxon>
        <taxon>Planctomycetota</taxon>
        <taxon>Planctomycetia</taxon>
        <taxon>Isosphaerales</taxon>
        <taxon>Isosphaeraceae</taxon>
        <taxon>Aquisphaera</taxon>
    </lineage>
</organism>
<dbReference type="Pfam" id="PF13489">
    <property type="entry name" value="Methyltransf_23"/>
    <property type="match status" value="1"/>
</dbReference>
<evidence type="ECO:0000313" key="4">
    <source>
        <dbReference type="EMBL" id="QEH33088.1"/>
    </source>
</evidence>
<dbReference type="Proteomes" id="UP000324233">
    <property type="component" value="Chromosome"/>
</dbReference>